<protein>
    <submittedName>
        <fullName evidence="2">Uncharacterized protein</fullName>
    </submittedName>
</protein>
<organism evidence="2 3">
    <name type="scientific">Mucilaginibacter glaciei</name>
    <dbReference type="NCBI Taxonomy" id="2772109"/>
    <lineage>
        <taxon>Bacteria</taxon>
        <taxon>Pseudomonadati</taxon>
        <taxon>Bacteroidota</taxon>
        <taxon>Sphingobacteriia</taxon>
        <taxon>Sphingobacteriales</taxon>
        <taxon>Sphingobacteriaceae</taxon>
        <taxon>Mucilaginibacter</taxon>
    </lineage>
</organism>
<accession>A0A926S2P5</accession>
<sequence>MSEINYLVAGLIVIASLVFVIWLVRRNLQDKKSYEHDVIDSELKPEEDNDHDEIR</sequence>
<dbReference type="RefSeq" id="WP_191165900.1">
    <property type="nucleotide sequence ID" value="NZ_JACWMX010000011.1"/>
</dbReference>
<dbReference type="Proteomes" id="UP000619078">
    <property type="component" value="Unassembled WGS sequence"/>
</dbReference>
<comment type="caution">
    <text evidence="2">The sequence shown here is derived from an EMBL/GenBank/DDBJ whole genome shotgun (WGS) entry which is preliminary data.</text>
</comment>
<gene>
    <name evidence="2" type="ORF">IDJ76_19765</name>
</gene>
<feature type="transmembrane region" description="Helical" evidence="1">
    <location>
        <begin position="6"/>
        <end position="24"/>
    </location>
</feature>
<keyword evidence="1" id="KW-1133">Transmembrane helix</keyword>
<evidence type="ECO:0000313" key="3">
    <source>
        <dbReference type="Proteomes" id="UP000619078"/>
    </source>
</evidence>
<keyword evidence="1" id="KW-0812">Transmembrane</keyword>
<dbReference type="AlphaFoldDB" id="A0A926S2P5"/>
<evidence type="ECO:0000313" key="2">
    <source>
        <dbReference type="EMBL" id="MBD1395350.1"/>
    </source>
</evidence>
<dbReference type="EMBL" id="JACWMX010000011">
    <property type="protein sequence ID" value="MBD1395350.1"/>
    <property type="molecule type" value="Genomic_DNA"/>
</dbReference>
<name>A0A926S2P5_9SPHI</name>
<reference evidence="2" key="1">
    <citation type="submission" date="2020-09" db="EMBL/GenBank/DDBJ databases">
        <title>Novel species of Mucilaginibacter isolated from a glacier on the Tibetan Plateau.</title>
        <authorList>
            <person name="Liu Q."/>
            <person name="Xin Y.-H."/>
        </authorList>
    </citation>
    <scope>NUCLEOTIDE SEQUENCE</scope>
    <source>
        <strain evidence="2">ZB1P21</strain>
    </source>
</reference>
<evidence type="ECO:0000256" key="1">
    <source>
        <dbReference type="SAM" id="Phobius"/>
    </source>
</evidence>
<keyword evidence="1" id="KW-0472">Membrane</keyword>
<proteinExistence type="predicted"/>
<keyword evidence="3" id="KW-1185">Reference proteome</keyword>